<dbReference type="AlphaFoldDB" id="A0A2V4IT46"/>
<dbReference type="Proteomes" id="UP000247620">
    <property type="component" value="Unassembled WGS sequence"/>
</dbReference>
<protein>
    <submittedName>
        <fullName evidence="1">Uncharacterized protein</fullName>
    </submittedName>
</protein>
<reference evidence="1 2" key="1">
    <citation type="submission" date="2018-06" db="EMBL/GenBank/DDBJ databases">
        <title>Pseudomonas diversity within urban Lake Michigan freshwaters.</title>
        <authorList>
            <person name="Batrich M."/>
            <person name="Hatzopoulos T."/>
            <person name="Putonti C."/>
        </authorList>
    </citation>
    <scope>NUCLEOTIDE SEQUENCE [LARGE SCALE GENOMIC DNA]</scope>
    <source>
        <strain evidence="1 2">LBp-160603</strain>
    </source>
</reference>
<sequence>MHVGTFLFLKFGYHGDLAETGLWERACPAMPVRTASCVAWSGLIAGQARSHNRAPVRSS</sequence>
<dbReference type="EMBL" id="QJRO01000003">
    <property type="protein sequence ID" value="PYB84327.1"/>
    <property type="molecule type" value="Genomic_DNA"/>
</dbReference>
<evidence type="ECO:0000313" key="2">
    <source>
        <dbReference type="Proteomes" id="UP000247620"/>
    </source>
</evidence>
<evidence type="ECO:0000313" key="1">
    <source>
        <dbReference type="EMBL" id="PYB84327.1"/>
    </source>
</evidence>
<comment type="caution">
    <text evidence="1">The sequence shown here is derived from an EMBL/GenBank/DDBJ whole genome shotgun (WGS) entry which is preliminary data.</text>
</comment>
<name>A0A2V4IT46_9PSED</name>
<gene>
    <name evidence="1" type="ORF">DMX07_07260</name>
</gene>
<organism evidence="1 2">
    <name type="scientific">Pseudomonas soli</name>
    <dbReference type="NCBI Taxonomy" id="1306993"/>
    <lineage>
        <taxon>Bacteria</taxon>
        <taxon>Pseudomonadati</taxon>
        <taxon>Pseudomonadota</taxon>
        <taxon>Gammaproteobacteria</taxon>
        <taxon>Pseudomonadales</taxon>
        <taxon>Pseudomonadaceae</taxon>
        <taxon>Pseudomonas</taxon>
    </lineage>
</organism>
<accession>A0A2V4IT46</accession>
<proteinExistence type="predicted"/>